<evidence type="ECO:0000313" key="4">
    <source>
        <dbReference type="WBParaSite" id="SSLN_0001280101-mRNA-1"/>
    </source>
</evidence>
<feature type="region of interest" description="Disordered" evidence="1">
    <location>
        <begin position="520"/>
        <end position="539"/>
    </location>
</feature>
<protein>
    <submittedName>
        <fullName evidence="4">Hyccin</fullName>
    </submittedName>
</protein>
<evidence type="ECO:0000256" key="1">
    <source>
        <dbReference type="SAM" id="MobiDB-lite"/>
    </source>
</evidence>
<keyword evidence="3" id="KW-1185">Reference proteome</keyword>
<organism evidence="4">
    <name type="scientific">Schistocephalus solidus</name>
    <name type="common">Tapeworm</name>
    <dbReference type="NCBI Taxonomy" id="70667"/>
    <lineage>
        <taxon>Eukaryota</taxon>
        <taxon>Metazoa</taxon>
        <taxon>Spiralia</taxon>
        <taxon>Lophotrochozoa</taxon>
        <taxon>Platyhelminthes</taxon>
        <taxon>Cestoda</taxon>
        <taxon>Eucestoda</taxon>
        <taxon>Diphyllobothriidea</taxon>
        <taxon>Diphyllobothriidae</taxon>
        <taxon>Schistocephalus</taxon>
    </lineage>
</organism>
<dbReference type="OrthoDB" id="18937at2759"/>
<dbReference type="Proteomes" id="UP000275846">
    <property type="component" value="Unassembled WGS sequence"/>
</dbReference>
<dbReference type="EMBL" id="UYSU01037194">
    <property type="protein sequence ID" value="VDL98725.1"/>
    <property type="molecule type" value="Genomic_DNA"/>
</dbReference>
<name>A0A183T792_SCHSO</name>
<dbReference type="AlphaFoldDB" id="A0A183T792"/>
<reference evidence="4" key="1">
    <citation type="submission" date="2016-06" db="UniProtKB">
        <authorList>
            <consortium name="WormBaseParasite"/>
        </authorList>
    </citation>
    <scope>IDENTIFICATION</scope>
</reference>
<accession>A0A183T792</accession>
<sequence>MTTTPTTDINFIDALPATITDTILPPPLRRSRRQTPLASSFHLSSHLRLPATCYLHRHQYQQWDSSRAAKVEQLTQWLQSIQSSPKSSTIDGAQFLTDVDLLEHLAATFNNLASTEGVRNLCKLFFDSYVSGDKNVQLLVILLLPSMLLSYLIEAHQAPSQHKRTSNPSSSSFTIGDETVPLTGFDALSFLLIDLCSLAPNYLRAPDIVCVDQLPLPDPWVSSVFHNAPETAFTPNGTVGGVGNSSSTTNAPAVFFHSQNMSFNSKTPVSSIATGENVTQQSLNVAACLLQVCTDTLIQQRLLPPHKPQKPTAEGSPSAAVLFSARSFCSFVQRVTSLTERPRIRCTPSFLITLINSIDSFLFLLNFEREFRLGSGSADGGHSTWLPSTQTAQLRSTLFKLLSGIERFANYHCFSSVLLLGSAVRHAWLTRYRQMPPHLTATERRDPRFLPMSSIDLVEGTDTFLLPYVSSRSVSAQPQDLDVLSELPVIGEFPASPFAASKVTRKTSAITNASFKPESVPEDIPISNSGDGDGSSHHLLPRRMEPMMFSEQLTRSTENISSLGGGGDCEGDHESKNVRRAPIAANLLNLNI</sequence>
<gene>
    <name evidence="2" type="ORF">SSLN_LOCUS12340</name>
</gene>
<evidence type="ECO:0000313" key="2">
    <source>
        <dbReference type="EMBL" id="VDL98725.1"/>
    </source>
</evidence>
<dbReference type="WBParaSite" id="SSLN_0001280101-mRNA-1">
    <property type="protein sequence ID" value="SSLN_0001280101-mRNA-1"/>
    <property type="gene ID" value="SSLN_0001280101"/>
</dbReference>
<dbReference type="STRING" id="70667.A0A183T792"/>
<proteinExistence type="predicted"/>
<evidence type="ECO:0000313" key="3">
    <source>
        <dbReference type="Proteomes" id="UP000275846"/>
    </source>
</evidence>
<reference evidence="2 3" key="2">
    <citation type="submission" date="2018-11" db="EMBL/GenBank/DDBJ databases">
        <authorList>
            <consortium name="Pathogen Informatics"/>
        </authorList>
    </citation>
    <scope>NUCLEOTIDE SEQUENCE [LARGE SCALE GENOMIC DNA]</scope>
    <source>
        <strain evidence="2 3">NST_G2</strain>
    </source>
</reference>